<protein>
    <submittedName>
        <fullName evidence="2">PEP-CTERM sorting domain-containing protein</fullName>
    </submittedName>
</protein>
<dbReference type="EMBL" id="CP064795">
    <property type="protein sequence ID" value="QPG06702.1"/>
    <property type="molecule type" value="Genomic_DNA"/>
</dbReference>
<gene>
    <name evidence="2" type="ORF">IT774_06025</name>
</gene>
<keyword evidence="1" id="KW-0732">Signal</keyword>
<organism evidence="2 3">
    <name type="scientific">Salinimonas marina</name>
    <dbReference type="NCBI Taxonomy" id="2785918"/>
    <lineage>
        <taxon>Bacteria</taxon>
        <taxon>Pseudomonadati</taxon>
        <taxon>Pseudomonadota</taxon>
        <taxon>Gammaproteobacteria</taxon>
        <taxon>Alteromonadales</taxon>
        <taxon>Alteromonadaceae</taxon>
        <taxon>Alteromonas/Salinimonas group</taxon>
        <taxon>Salinimonas</taxon>
    </lineage>
</organism>
<feature type="chain" id="PRO_5032405606" evidence="1">
    <location>
        <begin position="23"/>
        <end position="220"/>
    </location>
</feature>
<accession>A0A7S9DZB9</accession>
<name>A0A7S9DZB9_9ALTE</name>
<keyword evidence="3" id="KW-1185">Reference proteome</keyword>
<dbReference type="Proteomes" id="UP000595095">
    <property type="component" value="Chromosome"/>
</dbReference>
<proteinExistence type="predicted"/>
<evidence type="ECO:0000313" key="3">
    <source>
        <dbReference type="Proteomes" id="UP000595095"/>
    </source>
</evidence>
<sequence>MKMQCRFLLATLITVCSLQAHAAVISWTDWISSDSGTSAMGELDVDGTTVDVEFSATAPYAFIQTGTGINYWTGSAYTMGDVDNAPTPSELIALNAASTVTLTFSEAIEDIYIAMNSWNGNVVEFDTDIEIDSFGPGYWGSGTAVPNGDGDGFTGAGEFHGVIFAQGEFTSISFTHTSENWHGFTLGVAALADPPSDVPAPATLGLFAGLLVLLARRKLW</sequence>
<dbReference type="RefSeq" id="WP_195811777.1">
    <property type="nucleotide sequence ID" value="NZ_CP064795.1"/>
</dbReference>
<reference evidence="2 3" key="1">
    <citation type="submission" date="2020-11" db="EMBL/GenBank/DDBJ databases">
        <title>Complete genome sequence for Salinimonas sp. strain G2-b.</title>
        <authorList>
            <person name="Park S.-J."/>
        </authorList>
    </citation>
    <scope>NUCLEOTIDE SEQUENCE [LARGE SCALE GENOMIC DNA]</scope>
    <source>
        <strain evidence="2 3">G2-b</strain>
    </source>
</reference>
<dbReference type="AlphaFoldDB" id="A0A7S9DZB9"/>
<feature type="signal peptide" evidence="1">
    <location>
        <begin position="1"/>
        <end position="22"/>
    </location>
</feature>
<evidence type="ECO:0000313" key="2">
    <source>
        <dbReference type="EMBL" id="QPG06702.1"/>
    </source>
</evidence>
<dbReference type="KEGG" id="smaa:IT774_06025"/>
<evidence type="ECO:0000256" key="1">
    <source>
        <dbReference type="SAM" id="SignalP"/>
    </source>
</evidence>